<dbReference type="SUPFAM" id="SSF161098">
    <property type="entry name" value="MetI-like"/>
    <property type="match status" value="1"/>
</dbReference>
<name>A0A9W6UIP0_9ACTN</name>
<dbReference type="GO" id="GO:0005886">
    <property type="term" value="C:plasma membrane"/>
    <property type="evidence" value="ECO:0007669"/>
    <property type="project" value="UniProtKB-SubCell"/>
</dbReference>
<dbReference type="Proteomes" id="UP001165092">
    <property type="component" value="Unassembled WGS sequence"/>
</dbReference>
<evidence type="ECO:0000313" key="9">
    <source>
        <dbReference type="Proteomes" id="UP001165092"/>
    </source>
</evidence>
<dbReference type="AlphaFoldDB" id="A0A9W6UIP0"/>
<accession>A0A9W6UIP0</accession>
<evidence type="ECO:0000256" key="1">
    <source>
        <dbReference type="ARBA" id="ARBA00004141"/>
    </source>
</evidence>
<keyword evidence="9" id="KW-1185">Reference proteome</keyword>
<feature type="transmembrane region" description="Helical" evidence="6">
    <location>
        <begin position="26"/>
        <end position="46"/>
    </location>
</feature>
<protein>
    <submittedName>
        <fullName evidence="8">Permease</fullName>
    </submittedName>
</protein>
<evidence type="ECO:0000256" key="2">
    <source>
        <dbReference type="ARBA" id="ARBA00022448"/>
    </source>
</evidence>
<dbReference type="InterPro" id="IPR051204">
    <property type="entry name" value="ABC_transp_perm/SBD"/>
</dbReference>
<evidence type="ECO:0000256" key="4">
    <source>
        <dbReference type="ARBA" id="ARBA00022989"/>
    </source>
</evidence>
<feature type="transmembrane region" description="Helical" evidence="6">
    <location>
        <begin position="227"/>
        <end position="250"/>
    </location>
</feature>
<evidence type="ECO:0000259" key="7">
    <source>
        <dbReference type="PROSITE" id="PS50928"/>
    </source>
</evidence>
<dbReference type="FunFam" id="1.10.3720.10:FF:000001">
    <property type="entry name" value="Glycine betaine ABC transporter, permease"/>
    <property type="match status" value="1"/>
</dbReference>
<feature type="transmembrane region" description="Helical" evidence="6">
    <location>
        <begin position="66"/>
        <end position="90"/>
    </location>
</feature>
<dbReference type="PANTHER" id="PTHR30177:SF4">
    <property type="entry name" value="OSMOPROTECTANT IMPORT PERMEASE PROTEIN OSMW"/>
    <property type="match status" value="1"/>
</dbReference>
<proteinExistence type="inferred from homology"/>
<comment type="caution">
    <text evidence="8">The sequence shown here is derived from an EMBL/GenBank/DDBJ whole genome shotgun (WGS) entry which is preliminary data.</text>
</comment>
<dbReference type="Pfam" id="PF00528">
    <property type="entry name" value="BPD_transp_1"/>
    <property type="match status" value="1"/>
</dbReference>
<evidence type="ECO:0000256" key="5">
    <source>
        <dbReference type="ARBA" id="ARBA00023136"/>
    </source>
</evidence>
<feature type="transmembrane region" description="Helical" evidence="6">
    <location>
        <begin position="195"/>
        <end position="221"/>
    </location>
</feature>
<feature type="domain" description="ABC transmembrane type-1" evidence="7">
    <location>
        <begin position="66"/>
        <end position="247"/>
    </location>
</feature>
<dbReference type="GO" id="GO:0031460">
    <property type="term" value="P:glycine betaine transport"/>
    <property type="evidence" value="ECO:0007669"/>
    <property type="project" value="TreeGrafter"/>
</dbReference>
<dbReference type="InterPro" id="IPR035906">
    <property type="entry name" value="MetI-like_sf"/>
</dbReference>
<comment type="similarity">
    <text evidence="6">Belongs to the binding-protein-dependent transport system permease family.</text>
</comment>
<feature type="transmembrane region" description="Helical" evidence="6">
    <location>
        <begin position="128"/>
        <end position="146"/>
    </location>
</feature>
<dbReference type="PROSITE" id="PS50928">
    <property type="entry name" value="ABC_TM1"/>
    <property type="match status" value="1"/>
</dbReference>
<keyword evidence="3 6" id="KW-0812">Transmembrane</keyword>
<keyword evidence="4 6" id="KW-1133">Transmembrane helix</keyword>
<dbReference type="RefSeq" id="WP_285759199.1">
    <property type="nucleotide sequence ID" value="NZ_BSQG01000003.1"/>
</dbReference>
<gene>
    <name evidence="8" type="ORF">Nans01_22480</name>
</gene>
<dbReference type="Gene3D" id="1.10.3720.10">
    <property type="entry name" value="MetI-like"/>
    <property type="match status" value="1"/>
</dbReference>
<comment type="subcellular location">
    <subcellularLocation>
        <location evidence="6">Cell membrane</location>
        <topology evidence="6">Multi-pass membrane protein</topology>
    </subcellularLocation>
    <subcellularLocation>
        <location evidence="1">Membrane</location>
        <topology evidence="1">Multi-pass membrane protein</topology>
    </subcellularLocation>
</comment>
<dbReference type="PANTHER" id="PTHR30177">
    <property type="entry name" value="GLYCINE BETAINE/L-PROLINE TRANSPORT SYSTEM PERMEASE PROTEIN PROW"/>
    <property type="match status" value="1"/>
</dbReference>
<evidence type="ECO:0000256" key="3">
    <source>
        <dbReference type="ARBA" id="ARBA00022692"/>
    </source>
</evidence>
<dbReference type="GO" id="GO:0055085">
    <property type="term" value="P:transmembrane transport"/>
    <property type="evidence" value="ECO:0007669"/>
    <property type="project" value="InterPro"/>
</dbReference>
<reference evidence="8" key="1">
    <citation type="submission" date="2023-02" db="EMBL/GenBank/DDBJ databases">
        <title>Nocardiopsis ansamitocini NBRC 112285.</title>
        <authorList>
            <person name="Ichikawa N."/>
            <person name="Sato H."/>
            <person name="Tonouchi N."/>
        </authorList>
    </citation>
    <scope>NUCLEOTIDE SEQUENCE</scope>
    <source>
        <strain evidence="8">NBRC 112285</strain>
    </source>
</reference>
<evidence type="ECO:0000313" key="8">
    <source>
        <dbReference type="EMBL" id="GLU47897.1"/>
    </source>
</evidence>
<evidence type="ECO:0000256" key="6">
    <source>
        <dbReference type="RuleBase" id="RU363032"/>
    </source>
</evidence>
<keyword evidence="2 6" id="KW-0813">Transport</keyword>
<dbReference type="InterPro" id="IPR000515">
    <property type="entry name" value="MetI-like"/>
</dbReference>
<organism evidence="8 9">
    <name type="scientific">Nocardiopsis ansamitocini</name>
    <dbReference type="NCBI Taxonomy" id="1670832"/>
    <lineage>
        <taxon>Bacteria</taxon>
        <taxon>Bacillati</taxon>
        <taxon>Actinomycetota</taxon>
        <taxon>Actinomycetes</taxon>
        <taxon>Streptosporangiales</taxon>
        <taxon>Nocardiopsidaceae</taxon>
        <taxon>Nocardiopsis</taxon>
    </lineage>
</organism>
<dbReference type="CDD" id="cd06261">
    <property type="entry name" value="TM_PBP2"/>
    <property type="match status" value="1"/>
</dbReference>
<dbReference type="EMBL" id="BSQG01000003">
    <property type="protein sequence ID" value="GLU47897.1"/>
    <property type="molecule type" value="Genomic_DNA"/>
</dbReference>
<sequence>MSTTVTAPRGQEKQQQEAPIGSRWRVLLTPLAVLLVGAATIGYTRFAELDSTEARSLSLGFLADKLWEHIGLTTISTVLVLAIALPLGVLVSRRWMRWSTPAVLGIANVGQATPPVGAIVLLAATVGIGFWPAIIALVVYSVLPALRNTMVGLQQVDAALIDAARGIGMPAWRVLAKIELPLAVPVILAGIRTTLVLNVGVAALAGFIGAGGLGEIVVAGVNTSRPVTLLVGSILIALLALLVDWIAGLVTKALQPKGL</sequence>
<keyword evidence="5 6" id="KW-0472">Membrane</keyword>